<protein>
    <submittedName>
        <fullName evidence="2">OsmC family protein</fullName>
    </submittedName>
</protein>
<reference evidence="2 3" key="1">
    <citation type="submission" date="2021-01" db="EMBL/GenBank/DDBJ databases">
        <title>Roseomonas sp. nov, a bacterium isolated from an oil production mixture in Yumen Oilfield.</title>
        <authorList>
            <person name="Wu D."/>
        </authorList>
    </citation>
    <scope>NUCLEOTIDE SEQUENCE [LARGE SCALE GENOMIC DNA]</scope>
    <source>
        <strain evidence="2 3">ROY-5-3</strain>
    </source>
</reference>
<name>A0ABS6HGV5_9PROT</name>
<accession>A0ABS6HGV5</accession>
<organism evidence="2 3">
    <name type="scientific">Falsiroseomonas oleicola</name>
    <dbReference type="NCBI Taxonomy" id="2801474"/>
    <lineage>
        <taxon>Bacteria</taxon>
        <taxon>Pseudomonadati</taxon>
        <taxon>Pseudomonadota</taxon>
        <taxon>Alphaproteobacteria</taxon>
        <taxon>Acetobacterales</taxon>
        <taxon>Roseomonadaceae</taxon>
        <taxon>Falsiroseomonas</taxon>
    </lineage>
</organism>
<evidence type="ECO:0000256" key="1">
    <source>
        <dbReference type="SAM" id="MobiDB-lite"/>
    </source>
</evidence>
<sequence length="144" mass="14934">MASISRSGSAHWEGGGKDGTGHVSTQSGVLKEAPYGFNARFGEGRGTNPEELIAAAHAGCFTMALAFQLAGANFTAERMDTSAKLGMDQVEGGWKISRVALTLKAKVPGCDDATFQKLAATAKANCPVSKVLNAEITLEATLES</sequence>
<gene>
    <name evidence="2" type="ORF">JJQ90_22555</name>
</gene>
<comment type="caution">
    <text evidence="2">The sequence shown here is derived from an EMBL/GenBank/DDBJ whole genome shotgun (WGS) entry which is preliminary data.</text>
</comment>
<dbReference type="NCBIfam" id="TIGR03562">
    <property type="entry name" value="osmo_induc_OsmC"/>
    <property type="match status" value="1"/>
</dbReference>
<dbReference type="RefSeq" id="WP_216878544.1">
    <property type="nucleotide sequence ID" value="NZ_JAERQM010000008.1"/>
</dbReference>
<feature type="region of interest" description="Disordered" evidence="1">
    <location>
        <begin position="1"/>
        <end position="25"/>
    </location>
</feature>
<proteinExistence type="predicted"/>
<dbReference type="PANTHER" id="PTHR42830">
    <property type="entry name" value="OSMOTICALLY INDUCIBLE FAMILY PROTEIN"/>
    <property type="match status" value="1"/>
</dbReference>
<keyword evidence="3" id="KW-1185">Reference proteome</keyword>
<dbReference type="Proteomes" id="UP000689967">
    <property type="component" value="Unassembled WGS sequence"/>
</dbReference>
<dbReference type="Pfam" id="PF02566">
    <property type="entry name" value="OsmC"/>
    <property type="match status" value="1"/>
</dbReference>
<evidence type="ECO:0000313" key="2">
    <source>
        <dbReference type="EMBL" id="MBU8546520.1"/>
    </source>
</evidence>
<dbReference type="PANTHER" id="PTHR42830:SF1">
    <property type="entry name" value="OSMOTICALLY INDUCIBLE FAMILY PROTEIN"/>
    <property type="match status" value="1"/>
</dbReference>
<evidence type="ECO:0000313" key="3">
    <source>
        <dbReference type="Proteomes" id="UP000689967"/>
    </source>
</evidence>
<dbReference type="InterPro" id="IPR052707">
    <property type="entry name" value="OsmC_Ohr_Peroxiredoxin"/>
</dbReference>
<dbReference type="InterPro" id="IPR019904">
    <property type="entry name" value="Peroxiredoxin_OsmC"/>
</dbReference>
<dbReference type="EMBL" id="JAERQM010000008">
    <property type="protein sequence ID" value="MBU8546520.1"/>
    <property type="molecule type" value="Genomic_DNA"/>
</dbReference>
<dbReference type="InterPro" id="IPR003718">
    <property type="entry name" value="OsmC/Ohr_fam"/>
</dbReference>